<dbReference type="SUPFAM" id="SSF55781">
    <property type="entry name" value="GAF domain-like"/>
    <property type="match status" value="1"/>
</dbReference>
<dbReference type="InterPro" id="IPR014757">
    <property type="entry name" value="Tscrpt_reg_IclR_C"/>
</dbReference>
<evidence type="ECO:0000256" key="2">
    <source>
        <dbReference type="ARBA" id="ARBA00023125"/>
    </source>
</evidence>
<dbReference type="InterPro" id="IPR036390">
    <property type="entry name" value="WH_DNA-bd_sf"/>
</dbReference>
<evidence type="ECO:0000256" key="1">
    <source>
        <dbReference type="ARBA" id="ARBA00023015"/>
    </source>
</evidence>
<gene>
    <name evidence="6" type="ORF">A2519_02165</name>
</gene>
<comment type="caution">
    <text evidence="6">The sequence shown here is derived from an EMBL/GenBank/DDBJ whole genome shotgun (WGS) entry which is preliminary data.</text>
</comment>
<evidence type="ECO:0000256" key="3">
    <source>
        <dbReference type="ARBA" id="ARBA00023163"/>
    </source>
</evidence>
<dbReference type="PANTHER" id="PTHR30136">
    <property type="entry name" value="HELIX-TURN-HELIX TRANSCRIPTIONAL REGULATOR, ICLR FAMILY"/>
    <property type="match status" value="1"/>
</dbReference>
<dbReference type="PROSITE" id="PS51077">
    <property type="entry name" value="HTH_ICLR"/>
    <property type="match status" value="1"/>
</dbReference>
<evidence type="ECO:0000313" key="6">
    <source>
        <dbReference type="EMBL" id="OGK03774.1"/>
    </source>
</evidence>
<feature type="domain" description="IclR-ED" evidence="5">
    <location>
        <begin position="62"/>
        <end position="252"/>
    </location>
</feature>
<evidence type="ECO:0000313" key="7">
    <source>
        <dbReference type="Proteomes" id="UP000179243"/>
    </source>
</evidence>
<dbReference type="PANTHER" id="PTHR30136:SF35">
    <property type="entry name" value="HTH-TYPE TRANSCRIPTIONAL REGULATOR RV1719"/>
    <property type="match status" value="1"/>
</dbReference>
<accession>A0A1F7FAR7</accession>
<dbReference type="InterPro" id="IPR029016">
    <property type="entry name" value="GAF-like_dom_sf"/>
</dbReference>
<evidence type="ECO:0008006" key="8">
    <source>
        <dbReference type="Google" id="ProtNLM"/>
    </source>
</evidence>
<dbReference type="InterPro" id="IPR050707">
    <property type="entry name" value="HTH_MetabolicPath_Reg"/>
</dbReference>
<dbReference type="EMBL" id="MFYX01000083">
    <property type="protein sequence ID" value="OGK03774.1"/>
    <property type="molecule type" value="Genomic_DNA"/>
</dbReference>
<name>A0A1F7FAR7_UNCRA</name>
<dbReference type="InterPro" id="IPR005471">
    <property type="entry name" value="Tscrpt_reg_IclR_N"/>
</dbReference>
<protein>
    <recommendedName>
        <fullName evidence="8">IclR family transcriptional regulator</fullName>
    </recommendedName>
</protein>
<dbReference type="SUPFAM" id="SSF46785">
    <property type="entry name" value="Winged helix' DNA-binding domain"/>
    <property type="match status" value="1"/>
</dbReference>
<sequence>MFLDINMVNSVVKTFNILEYIASHESGKRLVAISKEFTINPPTAHNLLKTLLELGYVQKKDNLYSISDRFFDAFVTPFKFGYLWKIAEPLLRALSDTIKETVVLAVYHEGKRRIVGGHVSHQHSVIAPIDPEAETIMYSKPTGRVLLAHLDQTELRAYVEKNRFPGPAWDNITTFEALDAGCQIVRRNGYSMNDPEKNEIAAFAVPILRKDCTLVAALGTYLPATRYQSDIKQLLLDALRGTASTISLKLNGHI</sequence>
<keyword evidence="3" id="KW-0804">Transcription</keyword>
<dbReference type="Pfam" id="PF01614">
    <property type="entry name" value="IclR_C"/>
    <property type="match status" value="1"/>
</dbReference>
<dbReference type="Pfam" id="PF09339">
    <property type="entry name" value="HTH_IclR"/>
    <property type="match status" value="1"/>
</dbReference>
<dbReference type="SMART" id="SM00346">
    <property type="entry name" value="HTH_ICLR"/>
    <property type="match status" value="1"/>
</dbReference>
<dbReference type="AlphaFoldDB" id="A0A1F7FAR7"/>
<dbReference type="InterPro" id="IPR036388">
    <property type="entry name" value="WH-like_DNA-bd_sf"/>
</dbReference>
<reference evidence="6 7" key="1">
    <citation type="journal article" date="2016" name="Nat. Commun.">
        <title>Thousands of microbial genomes shed light on interconnected biogeochemical processes in an aquifer system.</title>
        <authorList>
            <person name="Anantharaman K."/>
            <person name="Brown C.T."/>
            <person name="Hug L.A."/>
            <person name="Sharon I."/>
            <person name="Castelle C.J."/>
            <person name="Probst A.J."/>
            <person name="Thomas B.C."/>
            <person name="Singh A."/>
            <person name="Wilkins M.J."/>
            <person name="Karaoz U."/>
            <person name="Brodie E.L."/>
            <person name="Williams K.H."/>
            <person name="Hubbard S.S."/>
            <person name="Banfield J.F."/>
        </authorList>
    </citation>
    <scope>NUCLEOTIDE SEQUENCE [LARGE SCALE GENOMIC DNA]</scope>
</reference>
<dbReference type="Gene3D" id="3.30.450.40">
    <property type="match status" value="1"/>
</dbReference>
<dbReference type="GO" id="GO:0003700">
    <property type="term" value="F:DNA-binding transcription factor activity"/>
    <property type="evidence" value="ECO:0007669"/>
    <property type="project" value="TreeGrafter"/>
</dbReference>
<evidence type="ECO:0000259" key="4">
    <source>
        <dbReference type="PROSITE" id="PS51077"/>
    </source>
</evidence>
<proteinExistence type="predicted"/>
<feature type="domain" description="HTH iclR-type" evidence="4">
    <location>
        <begin position="8"/>
        <end position="68"/>
    </location>
</feature>
<dbReference type="GO" id="GO:0045892">
    <property type="term" value="P:negative regulation of DNA-templated transcription"/>
    <property type="evidence" value="ECO:0007669"/>
    <property type="project" value="TreeGrafter"/>
</dbReference>
<keyword evidence="1" id="KW-0805">Transcription regulation</keyword>
<dbReference type="Gene3D" id="1.10.10.10">
    <property type="entry name" value="Winged helix-like DNA-binding domain superfamily/Winged helix DNA-binding domain"/>
    <property type="match status" value="1"/>
</dbReference>
<dbReference type="Proteomes" id="UP000179243">
    <property type="component" value="Unassembled WGS sequence"/>
</dbReference>
<dbReference type="PROSITE" id="PS51078">
    <property type="entry name" value="ICLR_ED"/>
    <property type="match status" value="1"/>
</dbReference>
<keyword evidence="2" id="KW-0238">DNA-binding</keyword>
<evidence type="ECO:0000259" key="5">
    <source>
        <dbReference type="PROSITE" id="PS51078"/>
    </source>
</evidence>
<organism evidence="6 7">
    <name type="scientific">Candidatus Raymondbacteria bacterium RIFOXYD12_FULL_49_13</name>
    <dbReference type="NCBI Taxonomy" id="1817890"/>
    <lineage>
        <taxon>Bacteria</taxon>
        <taxon>Raymondiibacteriota</taxon>
    </lineage>
</organism>
<dbReference type="GO" id="GO:0003677">
    <property type="term" value="F:DNA binding"/>
    <property type="evidence" value="ECO:0007669"/>
    <property type="project" value="UniProtKB-KW"/>
</dbReference>